<evidence type="ECO:0000313" key="4">
    <source>
        <dbReference type="Proteomes" id="UP000639010"/>
    </source>
</evidence>
<dbReference type="RefSeq" id="WP_192623112.1">
    <property type="nucleotide sequence ID" value="NZ_JADBGG010000006.1"/>
</dbReference>
<organism evidence="3 4">
    <name type="scientific">Desulfomicrobium macestii</name>
    <dbReference type="NCBI Taxonomy" id="90731"/>
    <lineage>
        <taxon>Bacteria</taxon>
        <taxon>Pseudomonadati</taxon>
        <taxon>Thermodesulfobacteriota</taxon>
        <taxon>Desulfovibrionia</taxon>
        <taxon>Desulfovibrionales</taxon>
        <taxon>Desulfomicrobiaceae</taxon>
        <taxon>Desulfomicrobium</taxon>
    </lineage>
</organism>
<dbReference type="Pfam" id="PF07578">
    <property type="entry name" value="LAB_N"/>
    <property type="match status" value="1"/>
</dbReference>
<reference evidence="3 4" key="1">
    <citation type="submission" date="2020-10" db="EMBL/GenBank/DDBJ databases">
        <title>Genomic Encyclopedia of Type Strains, Phase IV (KMG-IV): sequencing the most valuable type-strain genomes for metagenomic binning, comparative biology and taxonomic classification.</title>
        <authorList>
            <person name="Goeker M."/>
        </authorList>
    </citation>
    <scope>NUCLEOTIDE SEQUENCE [LARGE SCALE GENOMIC DNA]</scope>
    <source>
        <strain evidence="3 4">DSM 4194</strain>
    </source>
</reference>
<comment type="caution">
    <text evidence="3">The sequence shown here is derived from an EMBL/GenBank/DDBJ whole genome shotgun (WGS) entry which is preliminary data.</text>
</comment>
<keyword evidence="1" id="KW-0472">Membrane</keyword>
<feature type="domain" description="Lipid A biosynthesis N-terminal" evidence="2">
    <location>
        <begin position="12"/>
        <end position="83"/>
    </location>
</feature>
<sequence length="101" mass="12062">MENSYHFILLSIGFIGQSFFFMRFFWQWIVSEKEHRSVIPAIFWHFSLYGSFFLLAYAIMRKDIVFIFGQSTGLIIYVRNIFLIKRENEKSTPSLCQNNTS</sequence>
<feature type="transmembrane region" description="Helical" evidence="1">
    <location>
        <begin position="6"/>
        <end position="26"/>
    </location>
</feature>
<gene>
    <name evidence="3" type="ORF">H4684_001137</name>
</gene>
<proteinExistence type="predicted"/>
<keyword evidence="4" id="KW-1185">Reference proteome</keyword>
<dbReference type="SMART" id="SM01259">
    <property type="entry name" value="LAB_N"/>
    <property type="match status" value="1"/>
</dbReference>
<feature type="transmembrane region" description="Helical" evidence="1">
    <location>
        <begin position="38"/>
        <end position="58"/>
    </location>
</feature>
<dbReference type="Gene3D" id="1.20.1280.290">
    <property type="match status" value="1"/>
</dbReference>
<evidence type="ECO:0000256" key="1">
    <source>
        <dbReference type="SAM" id="Phobius"/>
    </source>
</evidence>
<dbReference type="InterPro" id="IPR011499">
    <property type="entry name" value="Lipid_A_biosynth_N"/>
</dbReference>
<evidence type="ECO:0000259" key="2">
    <source>
        <dbReference type="SMART" id="SM01259"/>
    </source>
</evidence>
<evidence type="ECO:0000313" key="3">
    <source>
        <dbReference type="EMBL" id="MBE1424505.1"/>
    </source>
</evidence>
<dbReference type="Proteomes" id="UP000639010">
    <property type="component" value="Unassembled WGS sequence"/>
</dbReference>
<keyword evidence="1" id="KW-1133">Transmembrane helix</keyword>
<dbReference type="EMBL" id="JADBGG010000006">
    <property type="protein sequence ID" value="MBE1424505.1"/>
    <property type="molecule type" value="Genomic_DNA"/>
</dbReference>
<name>A0ABR9H1C6_9BACT</name>
<feature type="transmembrane region" description="Helical" evidence="1">
    <location>
        <begin position="64"/>
        <end position="82"/>
    </location>
</feature>
<accession>A0ABR9H1C6</accession>
<protein>
    <submittedName>
        <fullName evidence="3">Lipid-A-disaccharide synthase-like uncharacterized protein</fullName>
    </submittedName>
</protein>
<keyword evidence="1" id="KW-0812">Transmembrane</keyword>